<dbReference type="InterPro" id="IPR041367">
    <property type="entry name" value="Znf-CCCH_4"/>
</dbReference>
<feature type="zinc finger region" description="C3H1-type" evidence="5">
    <location>
        <begin position="31"/>
        <end position="58"/>
    </location>
</feature>
<keyword evidence="2" id="KW-0677">Repeat</keyword>
<reference evidence="8" key="1">
    <citation type="submission" date="2023-06" db="EMBL/GenBank/DDBJ databases">
        <authorList>
            <consortium name="Lawrence Berkeley National Laboratory"/>
            <person name="Ahrendt S."/>
            <person name="Sahu N."/>
            <person name="Indic B."/>
            <person name="Wong-Bajracharya J."/>
            <person name="Merenyi Z."/>
            <person name="Ke H.-M."/>
            <person name="Monk M."/>
            <person name="Kocsube S."/>
            <person name="Drula E."/>
            <person name="Lipzen A."/>
            <person name="Balint B."/>
            <person name="Henrissat B."/>
            <person name="Andreopoulos B."/>
            <person name="Martin F.M."/>
            <person name="Harder C.B."/>
            <person name="Rigling D."/>
            <person name="Ford K.L."/>
            <person name="Foster G.D."/>
            <person name="Pangilinan J."/>
            <person name="Papanicolaou A."/>
            <person name="Barry K."/>
            <person name="LaButti K."/>
            <person name="Viragh M."/>
            <person name="Koriabine M."/>
            <person name="Yan M."/>
            <person name="Riley R."/>
            <person name="Champramary S."/>
            <person name="Plett K.L."/>
            <person name="Tsai I.J."/>
            <person name="Slot J."/>
            <person name="Sipos G."/>
            <person name="Plett J."/>
            <person name="Nagy L.G."/>
            <person name="Grigoriev I.V."/>
        </authorList>
    </citation>
    <scope>NUCLEOTIDE SEQUENCE</scope>
    <source>
        <strain evidence="8">ICMP 16352</strain>
    </source>
</reference>
<feature type="domain" description="C3H1-type" evidence="7">
    <location>
        <begin position="31"/>
        <end position="58"/>
    </location>
</feature>
<evidence type="ECO:0000313" key="8">
    <source>
        <dbReference type="EMBL" id="KAK0488759.1"/>
    </source>
</evidence>
<dbReference type="InterPro" id="IPR000571">
    <property type="entry name" value="Znf_CCCH"/>
</dbReference>
<comment type="caution">
    <text evidence="8">The sequence shown here is derived from an EMBL/GenBank/DDBJ whole genome shotgun (WGS) entry which is preliminary data.</text>
</comment>
<dbReference type="EMBL" id="JAUEPR010000002">
    <property type="protein sequence ID" value="KAK0488759.1"/>
    <property type="molecule type" value="Genomic_DNA"/>
</dbReference>
<feature type="zinc finger region" description="C3H1-type" evidence="5">
    <location>
        <begin position="288"/>
        <end position="315"/>
    </location>
</feature>
<keyword evidence="4 5" id="KW-0862">Zinc</keyword>
<dbReference type="SUPFAM" id="SSF90229">
    <property type="entry name" value="CCCH zinc finger"/>
    <property type="match status" value="2"/>
</dbReference>
<dbReference type="PANTHER" id="PTHR11224:SF10">
    <property type="entry name" value="IP09428P-RELATED"/>
    <property type="match status" value="1"/>
</dbReference>
<dbReference type="GO" id="GO:0008270">
    <property type="term" value="F:zinc ion binding"/>
    <property type="evidence" value="ECO:0007669"/>
    <property type="project" value="UniProtKB-KW"/>
</dbReference>
<accession>A0AA39UM60</accession>
<feature type="region of interest" description="Disordered" evidence="6">
    <location>
        <begin position="56"/>
        <end position="75"/>
    </location>
</feature>
<evidence type="ECO:0000256" key="4">
    <source>
        <dbReference type="ARBA" id="ARBA00022833"/>
    </source>
</evidence>
<feature type="domain" description="C3H1-type" evidence="7">
    <location>
        <begin position="288"/>
        <end position="315"/>
    </location>
</feature>
<dbReference type="GO" id="GO:0000209">
    <property type="term" value="P:protein polyubiquitination"/>
    <property type="evidence" value="ECO:0007669"/>
    <property type="project" value="InterPro"/>
</dbReference>
<keyword evidence="3 5" id="KW-0863">Zinc-finger</keyword>
<dbReference type="SMART" id="SM00356">
    <property type="entry name" value="ZnF_C3H1"/>
    <property type="match status" value="6"/>
</dbReference>
<keyword evidence="1 5" id="KW-0479">Metal-binding</keyword>
<dbReference type="Pfam" id="PF14608">
    <property type="entry name" value="zf-CCCH_2"/>
    <property type="match status" value="1"/>
</dbReference>
<dbReference type="Pfam" id="PF00642">
    <property type="entry name" value="zf-CCCH"/>
    <property type="match status" value="1"/>
</dbReference>
<feature type="compositionally biased region" description="Basic and acidic residues" evidence="6">
    <location>
        <begin position="56"/>
        <end position="70"/>
    </location>
</feature>
<evidence type="ECO:0000313" key="9">
    <source>
        <dbReference type="Proteomes" id="UP001175227"/>
    </source>
</evidence>
<dbReference type="Gene3D" id="4.10.1000.10">
    <property type="entry name" value="Zinc finger, CCCH-type"/>
    <property type="match status" value="2"/>
</dbReference>
<keyword evidence="9" id="KW-1185">Reference proteome</keyword>
<dbReference type="PROSITE" id="PS50103">
    <property type="entry name" value="ZF_C3H1"/>
    <property type="match status" value="4"/>
</dbReference>
<dbReference type="PANTHER" id="PTHR11224">
    <property type="entry name" value="MAKORIN-RELATED"/>
    <property type="match status" value="1"/>
</dbReference>
<feature type="compositionally biased region" description="Polar residues" evidence="6">
    <location>
        <begin position="131"/>
        <end position="144"/>
    </location>
</feature>
<evidence type="ECO:0000256" key="1">
    <source>
        <dbReference type="ARBA" id="ARBA00022723"/>
    </source>
</evidence>
<evidence type="ECO:0000256" key="5">
    <source>
        <dbReference type="PROSITE-ProRule" id="PRU00723"/>
    </source>
</evidence>
<feature type="zinc finger region" description="C3H1-type" evidence="5">
    <location>
        <begin position="1"/>
        <end position="27"/>
    </location>
</feature>
<proteinExistence type="predicted"/>
<organism evidence="8 9">
    <name type="scientific">Armillaria novae-zelandiae</name>
    <dbReference type="NCBI Taxonomy" id="153914"/>
    <lineage>
        <taxon>Eukaryota</taxon>
        <taxon>Fungi</taxon>
        <taxon>Dikarya</taxon>
        <taxon>Basidiomycota</taxon>
        <taxon>Agaricomycotina</taxon>
        <taxon>Agaricomycetes</taxon>
        <taxon>Agaricomycetidae</taxon>
        <taxon>Agaricales</taxon>
        <taxon>Marasmiineae</taxon>
        <taxon>Physalacriaceae</taxon>
        <taxon>Armillaria</taxon>
    </lineage>
</organism>
<gene>
    <name evidence="8" type="ORF">IW261DRAFT_1441389</name>
</gene>
<feature type="domain" description="C3H1-type" evidence="7">
    <location>
        <begin position="1"/>
        <end position="27"/>
    </location>
</feature>
<feature type="domain" description="C3H1-type" evidence="7">
    <location>
        <begin position="329"/>
        <end position="352"/>
    </location>
</feature>
<sequence length="388" mass="42499">MSQTICKYFQRGACTKGPSCLFSHIPSAARAAPTVICPHFLLGKCRFGDKCINDHTKGSPPAHHTEHRQESPSIQNIAVAVEVDAEVSLPETEAADVGSDQSRASPSLPPETSAGEKISDPPLNDQHIFESPSSETLVSAPDPTNNEHGDKAFTKVASEEIHPTNPPSPLPSPFNHPEMLFSPDVHGPAAHPPSEQREKLPCPVYAMRGSCINPDCRLPHFLTDRQYHLLITNPARPQSLCNFFVTKGLCSVLSCTLQHVLLPEEYQILVGHMDQGSPDSDPIPVAPRPAAPPCVFYLDGKCRNGRQCPYRHEEPPRDYGRDTRHLNDVCKYHLSPQGCRYGNSCKSPHGDTSASGAGGWGNEYPPRNDQAGRFLVGHMYIVFSKRNP</sequence>
<dbReference type="AlphaFoldDB" id="A0AA39UM60"/>
<dbReference type="GO" id="GO:0061630">
    <property type="term" value="F:ubiquitin protein ligase activity"/>
    <property type="evidence" value="ECO:0007669"/>
    <property type="project" value="InterPro"/>
</dbReference>
<dbReference type="InterPro" id="IPR036855">
    <property type="entry name" value="Znf_CCCH_sf"/>
</dbReference>
<dbReference type="InterPro" id="IPR045072">
    <property type="entry name" value="MKRN-like"/>
</dbReference>
<evidence type="ECO:0000256" key="6">
    <source>
        <dbReference type="SAM" id="MobiDB-lite"/>
    </source>
</evidence>
<name>A0AA39UM60_9AGAR</name>
<evidence type="ECO:0000256" key="2">
    <source>
        <dbReference type="ARBA" id="ARBA00022737"/>
    </source>
</evidence>
<dbReference type="Pfam" id="PF18044">
    <property type="entry name" value="zf-CCCH_4"/>
    <property type="match status" value="1"/>
</dbReference>
<dbReference type="Proteomes" id="UP001175227">
    <property type="component" value="Unassembled WGS sequence"/>
</dbReference>
<evidence type="ECO:0000256" key="3">
    <source>
        <dbReference type="ARBA" id="ARBA00022771"/>
    </source>
</evidence>
<feature type="zinc finger region" description="C3H1-type" evidence="5">
    <location>
        <begin position="329"/>
        <end position="352"/>
    </location>
</feature>
<feature type="region of interest" description="Disordered" evidence="6">
    <location>
        <begin position="91"/>
        <end position="150"/>
    </location>
</feature>
<protein>
    <recommendedName>
        <fullName evidence="7">C3H1-type domain-containing protein</fullName>
    </recommendedName>
</protein>
<evidence type="ECO:0000259" key="7">
    <source>
        <dbReference type="PROSITE" id="PS50103"/>
    </source>
</evidence>